<proteinExistence type="predicted"/>
<sequence length="220" mass="23775">MAGQLSITPELSEYVRRVSLREDEILRSLREETALLPMGTAMQVPAEEGQFLAFLVGLTGASTVVEVGTFTGYSTLCMARAVRPGGRVITCDISPKWPDIGAPAWKRAGVADRIDLRIGEATRTLAALLTELGPGSVDLVFIDADKAGYARYYEAALALLAPAGLIVVDNTLFFGRVVDPAATDVDTRAIREFNELVRDDPRVELTLLPTADGITLLRRV</sequence>
<dbReference type="InterPro" id="IPR002935">
    <property type="entry name" value="SAM_O-MeTrfase"/>
</dbReference>
<dbReference type="PANTHER" id="PTHR10509:SF14">
    <property type="entry name" value="CAFFEOYL-COA O-METHYLTRANSFERASE 3-RELATED"/>
    <property type="match status" value="1"/>
</dbReference>
<evidence type="ECO:0000313" key="5">
    <source>
        <dbReference type="Proteomes" id="UP000021053"/>
    </source>
</evidence>
<dbReference type="SUPFAM" id="SSF53335">
    <property type="entry name" value="S-adenosyl-L-methionine-dependent methyltransferases"/>
    <property type="match status" value="1"/>
</dbReference>
<keyword evidence="5" id="KW-1185">Reference proteome</keyword>
<name>A0A010YPL2_9ACTN</name>
<dbReference type="GO" id="GO:0008171">
    <property type="term" value="F:O-methyltransferase activity"/>
    <property type="evidence" value="ECO:0007669"/>
    <property type="project" value="InterPro"/>
</dbReference>
<keyword evidence="3" id="KW-0949">S-adenosyl-L-methionine</keyword>
<dbReference type="AlphaFoldDB" id="A0A010YPL2"/>
<gene>
    <name evidence="4" type="ORF">CryarDRAFT_3272</name>
</gene>
<organism evidence="4 5">
    <name type="scientific">Cryptosporangium arvum DSM 44712</name>
    <dbReference type="NCBI Taxonomy" id="927661"/>
    <lineage>
        <taxon>Bacteria</taxon>
        <taxon>Bacillati</taxon>
        <taxon>Actinomycetota</taxon>
        <taxon>Actinomycetes</taxon>
        <taxon>Cryptosporangiales</taxon>
        <taxon>Cryptosporangiaceae</taxon>
        <taxon>Cryptosporangium</taxon>
    </lineage>
</organism>
<evidence type="ECO:0000313" key="4">
    <source>
        <dbReference type="EMBL" id="EXG82130.1"/>
    </source>
</evidence>
<evidence type="ECO:0000256" key="1">
    <source>
        <dbReference type="ARBA" id="ARBA00022603"/>
    </source>
</evidence>
<keyword evidence="2 4" id="KW-0808">Transferase</keyword>
<dbReference type="Gene3D" id="3.40.50.150">
    <property type="entry name" value="Vaccinia Virus protein VP39"/>
    <property type="match status" value="1"/>
</dbReference>
<dbReference type="RefSeq" id="WP_035851724.1">
    <property type="nucleotide sequence ID" value="NZ_KK073874.1"/>
</dbReference>
<dbReference type="InterPro" id="IPR050362">
    <property type="entry name" value="Cation-dep_OMT"/>
</dbReference>
<dbReference type="GO" id="GO:0032259">
    <property type="term" value="P:methylation"/>
    <property type="evidence" value="ECO:0007669"/>
    <property type="project" value="UniProtKB-KW"/>
</dbReference>
<keyword evidence="1 4" id="KW-0489">Methyltransferase</keyword>
<dbReference type="InterPro" id="IPR029063">
    <property type="entry name" value="SAM-dependent_MTases_sf"/>
</dbReference>
<dbReference type="OrthoDB" id="9799672at2"/>
<protein>
    <submittedName>
        <fullName evidence="4">Putative O-methyltransferase</fullName>
    </submittedName>
</protein>
<dbReference type="PROSITE" id="PS51682">
    <property type="entry name" value="SAM_OMT_I"/>
    <property type="match status" value="1"/>
</dbReference>
<accession>A0A010YPL2</accession>
<evidence type="ECO:0000256" key="3">
    <source>
        <dbReference type="ARBA" id="ARBA00022691"/>
    </source>
</evidence>
<dbReference type="PANTHER" id="PTHR10509">
    <property type="entry name" value="O-METHYLTRANSFERASE-RELATED"/>
    <property type="match status" value="1"/>
</dbReference>
<dbReference type="Pfam" id="PF01596">
    <property type="entry name" value="Methyltransf_3"/>
    <property type="match status" value="1"/>
</dbReference>
<reference evidence="4 5" key="1">
    <citation type="submission" date="2013-07" db="EMBL/GenBank/DDBJ databases">
        <authorList>
            <consortium name="DOE Joint Genome Institute"/>
            <person name="Eisen J."/>
            <person name="Huntemann M."/>
            <person name="Han J."/>
            <person name="Chen A."/>
            <person name="Kyrpides N."/>
            <person name="Mavromatis K."/>
            <person name="Markowitz V."/>
            <person name="Palaniappan K."/>
            <person name="Ivanova N."/>
            <person name="Schaumberg A."/>
            <person name="Pati A."/>
            <person name="Liolios K."/>
            <person name="Nordberg H.P."/>
            <person name="Cantor M.N."/>
            <person name="Hua S.X."/>
            <person name="Woyke T."/>
        </authorList>
    </citation>
    <scope>NUCLEOTIDE SEQUENCE [LARGE SCALE GENOMIC DNA]</scope>
    <source>
        <strain evidence="4 5">DSM 44712</strain>
    </source>
</reference>
<dbReference type="GO" id="GO:0008757">
    <property type="term" value="F:S-adenosylmethionine-dependent methyltransferase activity"/>
    <property type="evidence" value="ECO:0007669"/>
    <property type="project" value="TreeGrafter"/>
</dbReference>
<dbReference type="EMBL" id="JFBT01000001">
    <property type="protein sequence ID" value="EXG82130.1"/>
    <property type="molecule type" value="Genomic_DNA"/>
</dbReference>
<evidence type="ECO:0000256" key="2">
    <source>
        <dbReference type="ARBA" id="ARBA00022679"/>
    </source>
</evidence>
<dbReference type="HOGENOM" id="CLU_067676_5_1_11"/>
<comment type="caution">
    <text evidence="4">The sequence shown here is derived from an EMBL/GenBank/DDBJ whole genome shotgun (WGS) entry which is preliminary data.</text>
</comment>
<dbReference type="CDD" id="cd02440">
    <property type="entry name" value="AdoMet_MTases"/>
    <property type="match status" value="1"/>
</dbReference>
<dbReference type="Proteomes" id="UP000021053">
    <property type="component" value="Unassembled WGS sequence"/>
</dbReference>